<keyword evidence="2" id="KW-0645">Protease</keyword>
<proteinExistence type="inferred from homology"/>
<evidence type="ECO:0000313" key="7">
    <source>
        <dbReference type="Proteomes" id="UP000222542"/>
    </source>
</evidence>
<dbReference type="Gene3D" id="3.40.395.10">
    <property type="entry name" value="Adenoviral Proteinase, Chain A"/>
    <property type="match status" value="1"/>
</dbReference>
<dbReference type="OMA" id="CHTVADI"/>
<dbReference type="EMBL" id="AYRZ02000004">
    <property type="protein sequence ID" value="PHT84507.1"/>
    <property type="molecule type" value="Genomic_DNA"/>
</dbReference>
<evidence type="ECO:0000256" key="3">
    <source>
        <dbReference type="ARBA" id="ARBA00022801"/>
    </source>
</evidence>
<dbReference type="AlphaFoldDB" id="A0A2G2ZRC5"/>
<evidence type="ECO:0000256" key="2">
    <source>
        <dbReference type="ARBA" id="ARBA00022670"/>
    </source>
</evidence>
<evidence type="ECO:0000256" key="4">
    <source>
        <dbReference type="SAM" id="MobiDB-lite"/>
    </source>
</evidence>
<keyword evidence="3" id="KW-0378">Hydrolase</keyword>
<reference evidence="6 7" key="2">
    <citation type="journal article" date="2017" name="Genome Biol.">
        <title>New reference genome sequences of hot pepper reveal the massive evolution of plant disease-resistance genes by retroduplication.</title>
        <authorList>
            <person name="Kim S."/>
            <person name="Park J."/>
            <person name="Yeom S.I."/>
            <person name="Kim Y.M."/>
            <person name="Seo E."/>
            <person name="Kim K.T."/>
            <person name="Kim M.S."/>
            <person name="Lee J.M."/>
            <person name="Cheong K."/>
            <person name="Shin H.S."/>
            <person name="Kim S.B."/>
            <person name="Han K."/>
            <person name="Lee J."/>
            <person name="Park M."/>
            <person name="Lee H.A."/>
            <person name="Lee H.Y."/>
            <person name="Lee Y."/>
            <person name="Oh S."/>
            <person name="Lee J.H."/>
            <person name="Choi E."/>
            <person name="Choi E."/>
            <person name="Lee S.E."/>
            <person name="Jeon J."/>
            <person name="Kim H."/>
            <person name="Choi G."/>
            <person name="Song H."/>
            <person name="Lee J."/>
            <person name="Lee S.C."/>
            <person name="Kwon J.K."/>
            <person name="Lee H.Y."/>
            <person name="Koo N."/>
            <person name="Hong Y."/>
            <person name="Kim R.W."/>
            <person name="Kang W.H."/>
            <person name="Huh J.H."/>
            <person name="Kang B.C."/>
            <person name="Yang T.J."/>
            <person name="Lee Y.H."/>
            <person name="Bennetzen J.L."/>
            <person name="Choi D."/>
        </authorList>
    </citation>
    <scope>NUCLEOTIDE SEQUENCE [LARGE SCALE GENOMIC DNA]</scope>
    <source>
        <strain evidence="7">cv. CM334</strain>
    </source>
</reference>
<organism evidence="6 7">
    <name type="scientific">Capsicum annuum</name>
    <name type="common">Capsicum pepper</name>
    <dbReference type="NCBI Taxonomy" id="4072"/>
    <lineage>
        <taxon>Eukaryota</taxon>
        <taxon>Viridiplantae</taxon>
        <taxon>Streptophyta</taxon>
        <taxon>Embryophyta</taxon>
        <taxon>Tracheophyta</taxon>
        <taxon>Spermatophyta</taxon>
        <taxon>Magnoliopsida</taxon>
        <taxon>eudicotyledons</taxon>
        <taxon>Gunneridae</taxon>
        <taxon>Pentapetalae</taxon>
        <taxon>asterids</taxon>
        <taxon>lamiids</taxon>
        <taxon>Solanales</taxon>
        <taxon>Solanaceae</taxon>
        <taxon>Solanoideae</taxon>
        <taxon>Capsiceae</taxon>
        <taxon>Capsicum</taxon>
    </lineage>
</organism>
<protein>
    <recommendedName>
        <fullName evidence="5">Ubiquitin-like protease family profile domain-containing protein</fullName>
    </recommendedName>
</protein>
<dbReference type="PANTHER" id="PTHR48302:SF2">
    <property type="entry name" value="DUF1985 DOMAIN-CONTAINING PROTEIN"/>
    <property type="match status" value="1"/>
</dbReference>
<evidence type="ECO:0000256" key="1">
    <source>
        <dbReference type="ARBA" id="ARBA00005234"/>
    </source>
</evidence>
<comment type="similarity">
    <text evidence="1">Belongs to the peptidase C48 family.</text>
</comment>
<gene>
    <name evidence="6" type="ORF">T459_12950</name>
</gene>
<dbReference type="SUPFAM" id="SSF54001">
    <property type="entry name" value="Cysteine proteinases"/>
    <property type="match status" value="1"/>
</dbReference>
<dbReference type="GO" id="GO:0006508">
    <property type="term" value="P:proteolysis"/>
    <property type="evidence" value="ECO:0007669"/>
    <property type="project" value="UniProtKB-KW"/>
</dbReference>
<feature type="region of interest" description="Disordered" evidence="4">
    <location>
        <begin position="356"/>
        <end position="423"/>
    </location>
</feature>
<dbReference type="Pfam" id="PF02902">
    <property type="entry name" value="Peptidase_C48"/>
    <property type="match status" value="1"/>
</dbReference>
<accession>A0A2G2ZRC5</accession>
<sequence>MAQHANRSSSVKENQSKNVVSDELSSFSFGLTQDKDFNLGSTNIRPNEGVTVEELRSKHRNDPEKIVEIMKKKALIKSSSPKPTKFQKSVKMRKSDEKGECSKIASPVASDYESEQEKVEEAMCDQIYMTRVLPKFAPHIGCHTVADIEDRIKSMLTKNQYKMFCTKSIFDFFMKKKDCVVQAQLGRYIVSLETRKSFISAIVIRAKDTILHFTPREFSLVTDLNCVSNKDDFVFDEERPNIIIDHYFDIDTVAIPRLHFALVESDRYSDYPWGSIAFEELARSLHKNLKPKGKFYMLLGMPLAIQIWLYECCSNVPRNVASKVVFKNIEPTRKEISAFQIPKKIVSVVASHNVDDIDSDDDFQDPPQRQKQLATTKKYHVDPSASPTKKKLKPHPKGVDEQTPKRTPPPRAAKMPSSPAPSLFSFEDEDVGVSKKVFDKFREKVWQEFDDIRGLLSSRFDQMMNVINENKNKEGVVEMNLNKTAENESEVNDVDKSKLDQQYMTPIHIPERVNDESNADQNLPNSQITLPDELLSSLNATVDCNFMSIVRKLFDVYEVNDASLNAGGKEYHLNEYISGFRMHATVPWHTIDHMFIPVHVKEKHHWVLSVISFNHRCIYVYDSLSAAGHDAMVLSEIEKLAEVIPICLIVCNFYENKGIDIDNHHNYKLNDKMDPFGVSVVENVPQQPSGSLDCGLYMVTYAECLTFGKGVPSVDFDSDLFRIRYGSLLWNYGTKKAEAEVQSDDEAPMKPLREIELTEGTEVHDI</sequence>
<name>A0A2G2ZRC5_CAPAN</name>
<reference evidence="6 7" key="1">
    <citation type="journal article" date="2014" name="Nat. Genet.">
        <title>Genome sequence of the hot pepper provides insights into the evolution of pungency in Capsicum species.</title>
        <authorList>
            <person name="Kim S."/>
            <person name="Park M."/>
            <person name="Yeom S.I."/>
            <person name="Kim Y.M."/>
            <person name="Lee J.M."/>
            <person name="Lee H.A."/>
            <person name="Seo E."/>
            <person name="Choi J."/>
            <person name="Cheong K."/>
            <person name="Kim K.T."/>
            <person name="Jung K."/>
            <person name="Lee G.W."/>
            <person name="Oh S.K."/>
            <person name="Bae C."/>
            <person name="Kim S.B."/>
            <person name="Lee H.Y."/>
            <person name="Kim S.Y."/>
            <person name="Kim M.S."/>
            <person name="Kang B.C."/>
            <person name="Jo Y.D."/>
            <person name="Yang H.B."/>
            <person name="Jeong H.J."/>
            <person name="Kang W.H."/>
            <person name="Kwon J.K."/>
            <person name="Shin C."/>
            <person name="Lim J.Y."/>
            <person name="Park J.H."/>
            <person name="Huh J.H."/>
            <person name="Kim J.S."/>
            <person name="Kim B.D."/>
            <person name="Cohen O."/>
            <person name="Paran I."/>
            <person name="Suh M.C."/>
            <person name="Lee S.B."/>
            <person name="Kim Y.K."/>
            <person name="Shin Y."/>
            <person name="Noh S.J."/>
            <person name="Park J."/>
            <person name="Seo Y.S."/>
            <person name="Kwon S.Y."/>
            <person name="Kim H.A."/>
            <person name="Park J.M."/>
            <person name="Kim H.J."/>
            <person name="Choi S.B."/>
            <person name="Bosland P.W."/>
            <person name="Reeves G."/>
            <person name="Jo S.H."/>
            <person name="Lee B.W."/>
            <person name="Cho H.T."/>
            <person name="Choi H.S."/>
            <person name="Lee M.S."/>
            <person name="Yu Y."/>
            <person name="Do Choi Y."/>
            <person name="Park B.S."/>
            <person name="van Deynze A."/>
            <person name="Ashrafi H."/>
            <person name="Hill T."/>
            <person name="Kim W.T."/>
            <person name="Pai H.S."/>
            <person name="Ahn H.K."/>
            <person name="Yeam I."/>
            <person name="Giovannoni J.J."/>
            <person name="Rose J.K."/>
            <person name="Sorensen I."/>
            <person name="Lee S.J."/>
            <person name="Kim R.W."/>
            <person name="Choi I.Y."/>
            <person name="Choi B.S."/>
            <person name="Lim J.S."/>
            <person name="Lee Y.H."/>
            <person name="Choi D."/>
        </authorList>
    </citation>
    <scope>NUCLEOTIDE SEQUENCE [LARGE SCALE GENOMIC DNA]</scope>
    <source>
        <strain evidence="7">cv. CM334</strain>
    </source>
</reference>
<dbReference type="Gramene" id="PHT84507">
    <property type="protein sequence ID" value="PHT84507"/>
    <property type="gene ID" value="T459_12950"/>
</dbReference>
<keyword evidence="7" id="KW-1185">Reference proteome</keyword>
<dbReference type="PANTHER" id="PTHR48302">
    <property type="entry name" value="ULP1 PROTEASE FAMILY, C-TERMINAL CATALYTIC DOMAIN CONTAINING PROTEIN"/>
    <property type="match status" value="1"/>
</dbReference>
<dbReference type="PROSITE" id="PS50600">
    <property type="entry name" value="ULP_PROTEASE"/>
    <property type="match status" value="1"/>
</dbReference>
<feature type="domain" description="Ubiquitin-like protease family profile" evidence="5">
    <location>
        <begin position="507"/>
        <end position="705"/>
    </location>
</feature>
<evidence type="ECO:0000313" key="6">
    <source>
        <dbReference type="EMBL" id="PHT84507.1"/>
    </source>
</evidence>
<evidence type="ECO:0000259" key="5">
    <source>
        <dbReference type="PROSITE" id="PS50600"/>
    </source>
</evidence>
<comment type="caution">
    <text evidence="6">The sequence shown here is derived from an EMBL/GenBank/DDBJ whole genome shotgun (WGS) entry which is preliminary data.</text>
</comment>
<dbReference type="InterPro" id="IPR038765">
    <property type="entry name" value="Papain-like_cys_pep_sf"/>
</dbReference>
<dbReference type="InterPro" id="IPR003653">
    <property type="entry name" value="Peptidase_C48_C"/>
</dbReference>
<dbReference type="GO" id="GO:0008234">
    <property type="term" value="F:cysteine-type peptidase activity"/>
    <property type="evidence" value="ECO:0007669"/>
    <property type="project" value="InterPro"/>
</dbReference>
<dbReference type="Proteomes" id="UP000222542">
    <property type="component" value="Unassembled WGS sequence"/>
</dbReference>